<dbReference type="AlphaFoldDB" id="A0A841RL61"/>
<dbReference type="CDD" id="cd01821">
    <property type="entry name" value="Rhamnogalacturan_acetylesterase_like"/>
    <property type="match status" value="1"/>
</dbReference>
<accession>A0A841RL61</accession>
<dbReference type="Gene3D" id="3.40.50.1110">
    <property type="entry name" value="SGNH hydrolase"/>
    <property type="match status" value="1"/>
</dbReference>
<sequence length="205" mass="23963">MKRIFLASDSTCQTYEKEQSPQAGWGQFLANYLADYEIHNHAIGGRSSKTFILEGRLDAMKDGMQPGDYLLIQMGHNDSTKEKPERFTEPYHDYKDYLKQYIDTARQRQTKPILITPVARLHYVLDEFLNDFNDYCNAMKEVAEEQNIELIDLMKHSILHYQEVGYEEVKSYYMVAHNGTDYTHFTEKGANQIARIVSEQFLKLI</sequence>
<comment type="similarity">
    <text evidence="1">Belongs to the 'GDSL' lipolytic enzyme family.</text>
</comment>
<comment type="caution">
    <text evidence="3">The sequence shown here is derived from an EMBL/GenBank/DDBJ whole genome shotgun (WGS) entry which is preliminary data.</text>
</comment>
<dbReference type="PANTHER" id="PTHR43695">
    <property type="entry name" value="PUTATIVE (AFU_ORTHOLOGUE AFUA_2G17250)-RELATED"/>
    <property type="match status" value="1"/>
</dbReference>
<dbReference type="InterPro" id="IPR037459">
    <property type="entry name" value="RhgT-like"/>
</dbReference>
<dbReference type="EMBL" id="JACHON010000009">
    <property type="protein sequence ID" value="MBB6513219.1"/>
    <property type="molecule type" value="Genomic_DNA"/>
</dbReference>
<dbReference type="Pfam" id="PF00657">
    <property type="entry name" value="Lipase_GDSL"/>
    <property type="match status" value="1"/>
</dbReference>
<evidence type="ECO:0000256" key="2">
    <source>
        <dbReference type="ARBA" id="ARBA00022801"/>
    </source>
</evidence>
<keyword evidence="4" id="KW-1185">Reference proteome</keyword>
<evidence type="ECO:0000313" key="4">
    <source>
        <dbReference type="Proteomes" id="UP000572212"/>
    </source>
</evidence>
<protein>
    <submittedName>
        <fullName evidence="3">Lysophospholipase L1-like esterase</fullName>
    </submittedName>
</protein>
<dbReference type="SUPFAM" id="SSF52266">
    <property type="entry name" value="SGNH hydrolase"/>
    <property type="match status" value="1"/>
</dbReference>
<dbReference type="RefSeq" id="WP_184248002.1">
    <property type="nucleotide sequence ID" value="NZ_BAAACU010000055.1"/>
</dbReference>
<reference evidence="3 4" key="1">
    <citation type="submission" date="2020-08" db="EMBL/GenBank/DDBJ databases">
        <title>Genomic Encyclopedia of Type Strains, Phase IV (KMG-IV): sequencing the most valuable type-strain genomes for metagenomic binning, comparative biology and taxonomic classification.</title>
        <authorList>
            <person name="Goeker M."/>
        </authorList>
    </citation>
    <scope>NUCLEOTIDE SEQUENCE [LARGE SCALE GENOMIC DNA]</scope>
    <source>
        <strain evidence="3 4">DSM 11805</strain>
    </source>
</reference>
<evidence type="ECO:0000256" key="1">
    <source>
        <dbReference type="ARBA" id="ARBA00008668"/>
    </source>
</evidence>
<evidence type="ECO:0000313" key="3">
    <source>
        <dbReference type="EMBL" id="MBB6513219.1"/>
    </source>
</evidence>
<dbReference type="PANTHER" id="PTHR43695:SF1">
    <property type="entry name" value="RHAMNOGALACTURONAN ACETYLESTERASE"/>
    <property type="match status" value="1"/>
</dbReference>
<dbReference type="Proteomes" id="UP000572212">
    <property type="component" value="Unassembled WGS sequence"/>
</dbReference>
<keyword evidence="2" id="KW-0378">Hydrolase</keyword>
<dbReference type="InterPro" id="IPR036514">
    <property type="entry name" value="SGNH_hydro_sf"/>
</dbReference>
<dbReference type="InterPro" id="IPR001087">
    <property type="entry name" value="GDSL"/>
</dbReference>
<proteinExistence type="inferred from homology"/>
<name>A0A841RL61_9BACI</name>
<dbReference type="GO" id="GO:0016788">
    <property type="term" value="F:hydrolase activity, acting on ester bonds"/>
    <property type="evidence" value="ECO:0007669"/>
    <property type="project" value="InterPro"/>
</dbReference>
<gene>
    <name evidence="3" type="ORF">GGQ92_002023</name>
</gene>
<organism evidence="3 4">
    <name type="scientific">Gracilibacillus halotolerans</name>
    <dbReference type="NCBI Taxonomy" id="74386"/>
    <lineage>
        <taxon>Bacteria</taxon>
        <taxon>Bacillati</taxon>
        <taxon>Bacillota</taxon>
        <taxon>Bacilli</taxon>
        <taxon>Bacillales</taxon>
        <taxon>Bacillaceae</taxon>
        <taxon>Gracilibacillus</taxon>
    </lineage>
</organism>